<dbReference type="PROSITE" id="PS51087">
    <property type="entry name" value="APAG"/>
    <property type="match status" value="1"/>
</dbReference>
<organism evidence="2 3">
    <name type="scientific">Auxenochlorella protothecoides</name>
    <name type="common">Green microalga</name>
    <name type="synonym">Chlorella protothecoides</name>
    <dbReference type="NCBI Taxonomy" id="3075"/>
    <lineage>
        <taxon>Eukaryota</taxon>
        <taxon>Viridiplantae</taxon>
        <taxon>Chlorophyta</taxon>
        <taxon>core chlorophytes</taxon>
        <taxon>Trebouxiophyceae</taxon>
        <taxon>Chlorellales</taxon>
        <taxon>Chlorellaceae</taxon>
        <taxon>Auxenochlorella</taxon>
    </lineage>
</organism>
<evidence type="ECO:0000259" key="1">
    <source>
        <dbReference type="PROSITE" id="PS51087"/>
    </source>
</evidence>
<dbReference type="InterPro" id="IPR050718">
    <property type="entry name" value="ApaG-like"/>
</dbReference>
<proteinExistence type="predicted"/>
<dbReference type="Gene3D" id="2.60.40.1470">
    <property type="entry name" value="ApaG domain"/>
    <property type="match status" value="1"/>
</dbReference>
<evidence type="ECO:0000313" key="2">
    <source>
        <dbReference type="EMBL" id="RMZ54744.1"/>
    </source>
</evidence>
<dbReference type="EMBL" id="QOKY01000173">
    <property type="protein sequence ID" value="RMZ54744.1"/>
    <property type="molecule type" value="Genomic_DNA"/>
</dbReference>
<sequence>MFDRDAEPNDLDRAIQGIRVLSDQIHLARGSSSATTRGVQVEVTADFVGHEDDIQTLQIIEEGEEEEEEEEAGGSKLFYTYRVRVANVGTETVQLLGRHWIIQDSRGVTVTEVPRGTRGVIGCTPIIKPGTCFQYYSGTDLDEAPGSMHGSFQMAVLDDRSQPLESFDAEVAPFHFWPPSTPA</sequence>
<protein>
    <recommendedName>
        <fullName evidence="1">ApaG domain-containing protein</fullName>
    </recommendedName>
</protein>
<dbReference type="InterPro" id="IPR007474">
    <property type="entry name" value="ApaG_domain"/>
</dbReference>
<dbReference type="Pfam" id="PF04379">
    <property type="entry name" value="DUF525"/>
    <property type="match status" value="1"/>
</dbReference>
<reference evidence="3" key="1">
    <citation type="journal article" date="2018" name="Algal Res.">
        <title>Characterization of plant carbon substrate utilization by Auxenochlorella protothecoides.</title>
        <authorList>
            <person name="Vogler B.W."/>
            <person name="Starkenburg S.R."/>
            <person name="Sudasinghe N."/>
            <person name="Schambach J.Y."/>
            <person name="Rollin J.A."/>
            <person name="Pattathil S."/>
            <person name="Barry A.N."/>
        </authorList>
    </citation>
    <scope>NUCLEOTIDE SEQUENCE [LARGE SCALE GENOMIC DNA]</scope>
    <source>
        <strain evidence="3">UTEX 25</strain>
    </source>
</reference>
<feature type="domain" description="ApaG" evidence="1">
    <location>
        <begin position="33"/>
        <end position="183"/>
    </location>
</feature>
<comment type="caution">
    <text evidence="2">The sequence shown here is derived from an EMBL/GenBank/DDBJ whole genome shotgun (WGS) entry which is preliminary data.</text>
</comment>
<evidence type="ECO:0000313" key="3">
    <source>
        <dbReference type="Proteomes" id="UP000279271"/>
    </source>
</evidence>
<name>A0A3M7KXZ6_AUXPR</name>
<dbReference type="AlphaFoldDB" id="A0A3M7KXZ6"/>
<dbReference type="InterPro" id="IPR036767">
    <property type="entry name" value="ApaG_sf"/>
</dbReference>
<accession>A0A3M7KXZ6</accession>
<dbReference type="PANTHER" id="PTHR47191:SF2">
    <property type="entry name" value="OS05G0170800 PROTEIN"/>
    <property type="match status" value="1"/>
</dbReference>
<gene>
    <name evidence="2" type="ORF">APUTEX25_003122</name>
</gene>
<dbReference type="SUPFAM" id="SSF110069">
    <property type="entry name" value="ApaG-like"/>
    <property type="match status" value="1"/>
</dbReference>
<dbReference type="PANTHER" id="PTHR47191">
    <property type="entry name" value="OS05G0170800 PROTEIN"/>
    <property type="match status" value="1"/>
</dbReference>
<dbReference type="Proteomes" id="UP000279271">
    <property type="component" value="Unassembled WGS sequence"/>
</dbReference>